<accession>A0ABY6BMZ4</accession>
<feature type="chain" id="PRO_5046054416" evidence="2">
    <location>
        <begin position="22"/>
        <end position="290"/>
    </location>
</feature>
<evidence type="ECO:0000313" key="5">
    <source>
        <dbReference type="Proteomes" id="UP001064632"/>
    </source>
</evidence>
<sequence length="290" mass="29972">MKRPVEWALALAAATSPGAWADAGVIDLPNTVQQGQLVVGHVPAGSQVKVGDRTLAAGADGVIAFGIARDAPERLVVSVSLPRGQAVEHALAVTQRSYAIERVDGLPQRTVTPDPETEKRIAEEQARVAQARQRNDPRTDFLAGFARPAEGRISGVYGSQRVNNGIPKSPHMGLDIAVPTGTPVKAPAGGVVSFADPDLVLTGGTVLVDHGHGLTSAFAHLSRIDVVVGQAVAQGEVLGAAGATGRASGPHVHWGFNWFDVRLDPQLLPATAEKAAPKGGAASGPAGRRR</sequence>
<gene>
    <name evidence="4" type="ORF">N4264_10040</name>
</gene>
<dbReference type="SUPFAM" id="SSF51261">
    <property type="entry name" value="Duplicated hybrid motif"/>
    <property type="match status" value="1"/>
</dbReference>
<dbReference type="PANTHER" id="PTHR21666">
    <property type="entry name" value="PEPTIDASE-RELATED"/>
    <property type="match status" value="1"/>
</dbReference>
<keyword evidence="5" id="KW-1185">Reference proteome</keyword>
<evidence type="ECO:0000313" key="4">
    <source>
        <dbReference type="EMBL" id="UXI69941.1"/>
    </source>
</evidence>
<proteinExistence type="predicted"/>
<dbReference type="PANTHER" id="PTHR21666:SF285">
    <property type="entry name" value="M23 FAMILY METALLOPEPTIDASE"/>
    <property type="match status" value="1"/>
</dbReference>
<name>A0ABY6BMZ4_9GAMM</name>
<dbReference type="InterPro" id="IPR050570">
    <property type="entry name" value="Cell_wall_metabolism_enzyme"/>
</dbReference>
<dbReference type="Gene3D" id="2.70.70.10">
    <property type="entry name" value="Glucose Permease (Domain IIA)"/>
    <property type="match status" value="1"/>
</dbReference>
<keyword evidence="2" id="KW-0732">Signal</keyword>
<feature type="domain" description="M23ase beta-sheet core" evidence="3">
    <location>
        <begin position="170"/>
        <end position="265"/>
    </location>
</feature>
<dbReference type="EMBL" id="CP104694">
    <property type="protein sequence ID" value="UXI69941.1"/>
    <property type="molecule type" value="Genomic_DNA"/>
</dbReference>
<evidence type="ECO:0000259" key="3">
    <source>
        <dbReference type="Pfam" id="PF01551"/>
    </source>
</evidence>
<feature type="region of interest" description="Disordered" evidence="1">
    <location>
        <begin position="270"/>
        <end position="290"/>
    </location>
</feature>
<organism evidence="4 5">
    <name type="scientific">Tahibacter amnicola</name>
    <dbReference type="NCBI Taxonomy" id="2976241"/>
    <lineage>
        <taxon>Bacteria</taxon>
        <taxon>Pseudomonadati</taxon>
        <taxon>Pseudomonadota</taxon>
        <taxon>Gammaproteobacteria</taxon>
        <taxon>Lysobacterales</taxon>
        <taxon>Rhodanobacteraceae</taxon>
        <taxon>Tahibacter</taxon>
    </lineage>
</organism>
<dbReference type="Pfam" id="PF01551">
    <property type="entry name" value="Peptidase_M23"/>
    <property type="match status" value="1"/>
</dbReference>
<protein>
    <submittedName>
        <fullName evidence="4">M23 family metallopeptidase</fullName>
    </submittedName>
</protein>
<dbReference type="RefSeq" id="WP_261696893.1">
    <property type="nucleotide sequence ID" value="NZ_CP104694.1"/>
</dbReference>
<dbReference type="Proteomes" id="UP001064632">
    <property type="component" value="Chromosome"/>
</dbReference>
<dbReference type="InterPro" id="IPR016047">
    <property type="entry name" value="M23ase_b-sheet_dom"/>
</dbReference>
<dbReference type="CDD" id="cd12797">
    <property type="entry name" value="M23_peptidase"/>
    <property type="match status" value="1"/>
</dbReference>
<evidence type="ECO:0000256" key="2">
    <source>
        <dbReference type="SAM" id="SignalP"/>
    </source>
</evidence>
<dbReference type="InterPro" id="IPR011055">
    <property type="entry name" value="Dup_hybrid_motif"/>
</dbReference>
<reference evidence="4" key="1">
    <citation type="submission" date="2022-09" db="EMBL/GenBank/DDBJ databases">
        <title>Tahibacter sp. nov., isolated from a fresh water.</title>
        <authorList>
            <person name="Baek J.H."/>
            <person name="Lee J.K."/>
            <person name="Kim J.M."/>
            <person name="Jeon C.O."/>
        </authorList>
    </citation>
    <scope>NUCLEOTIDE SEQUENCE</scope>
    <source>
        <strain evidence="4">W38</strain>
    </source>
</reference>
<feature type="signal peptide" evidence="2">
    <location>
        <begin position="1"/>
        <end position="21"/>
    </location>
</feature>
<evidence type="ECO:0000256" key="1">
    <source>
        <dbReference type="SAM" id="MobiDB-lite"/>
    </source>
</evidence>